<dbReference type="Gene3D" id="2.60.40.1180">
    <property type="entry name" value="Golgi alpha-mannosidase II"/>
    <property type="match status" value="1"/>
</dbReference>
<proteinExistence type="predicted"/>
<keyword evidence="1" id="KW-0732">Signal</keyword>
<feature type="signal peptide" evidence="1">
    <location>
        <begin position="1"/>
        <end position="22"/>
    </location>
</feature>
<sequence length="557" mass="60169">MAVKIRSLLLFSALAVLGPALAALPTVTVRVASTAPANVTHVIPDNFIGISYELSSFDTLWGTTPKTMPVAMQNYMHNLVARLSQPLRIRLGGNGMDGSTYMRSLNETMLEHIDPDAYFNDIPVHFGPVIFDVLNAMYEKVGPMQFMIGLSMRDGHDFTNIVELAQDATSMLGSRLDVMLLGNEPDLYAGHGERDAYEIEDYIPELGTAIEALTEGGALTRGVPMIGGPTICCGWTLIDILNAGMDQYEYKYYTLQRYPNHACSGVNERNTNMTYYLTHANVGPYLTWNSEGQARAKELGVPILMTEYNSVACGGSPISDMFVMSLWAVDVGLKAASLEYEAVYLHTRELGIQYNLFDPPSAERSLEAGWRTGSPYYAALFLAELTSPNGNLVVDLNINNSTTNANATAAGYAVYSGADRTIEKFVFLNFNESDSQPFRIPANLTEKIEYRVLTAPSVRETKDIKWAGQTIGDLGNLEGDQETVSMFCQDGCVVDVPGPGAALVVLGDGVTLFSGNSTLVGSLSVGEESGAGRAAGYSSWIGLAGAAAVSVVATFWT</sequence>
<dbReference type="SUPFAM" id="SSF51445">
    <property type="entry name" value="(Trans)glycosidases"/>
    <property type="match status" value="1"/>
</dbReference>
<reference evidence="3 4" key="1">
    <citation type="submission" date="2019-01" db="EMBL/GenBank/DDBJ databases">
        <title>Draft genome sequence of Psathyrella aberdarensis IHI B618.</title>
        <authorList>
            <person name="Buettner E."/>
            <person name="Kellner H."/>
        </authorList>
    </citation>
    <scope>NUCLEOTIDE SEQUENCE [LARGE SCALE GENOMIC DNA]</scope>
    <source>
        <strain evidence="3 4">IHI B618</strain>
    </source>
</reference>
<dbReference type="InterPro" id="IPR031728">
    <property type="entry name" value="GlcAase_C"/>
</dbReference>
<dbReference type="OrthoDB" id="2796951at2759"/>
<dbReference type="Gene3D" id="3.20.20.80">
    <property type="entry name" value="Glycosidases"/>
    <property type="match status" value="1"/>
</dbReference>
<accession>A0A4Q2DH93</accession>
<dbReference type="InterPro" id="IPR017853">
    <property type="entry name" value="GH"/>
</dbReference>
<organism evidence="3 4">
    <name type="scientific">Candolleomyces aberdarensis</name>
    <dbReference type="NCBI Taxonomy" id="2316362"/>
    <lineage>
        <taxon>Eukaryota</taxon>
        <taxon>Fungi</taxon>
        <taxon>Dikarya</taxon>
        <taxon>Basidiomycota</taxon>
        <taxon>Agaricomycotina</taxon>
        <taxon>Agaricomycetes</taxon>
        <taxon>Agaricomycetidae</taxon>
        <taxon>Agaricales</taxon>
        <taxon>Agaricineae</taxon>
        <taxon>Psathyrellaceae</taxon>
        <taxon>Candolleomyces</taxon>
    </lineage>
</organism>
<dbReference type="InterPro" id="IPR052974">
    <property type="entry name" value="GH79_Enzymes"/>
</dbReference>
<evidence type="ECO:0000313" key="3">
    <source>
        <dbReference type="EMBL" id="RXW17905.1"/>
    </source>
</evidence>
<feature type="domain" description="Beta-glucuronidase C-terminal" evidence="2">
    <location>
        <begin position="411"/>
        <end position="503"/>
    </location>
</feature>
<protein>
    <recommendedName>
        <fullName evidence="2">Beta-glucuronidase C-terminal domain-containing protein</fullName>
    </recommendedName>
</protein>
<evidence type="ECO:0000313" key="4">
    <source>
        <dbReference type="Proteomes" id="UP000290288"/>
    </source>
</evidence>
<evidence type="ECO:0000259" key="2">
    <source>
        <dbReference type="Pfam" id="PF16862"/>
    </source>
</evidence>
<keyword evidence="4" id="KW-1185">Reference proteome</keyword>
<gene>
    <name evidence="3" type="ORF">EST38_g7949</name>
</gene>
<dbReference type="PANTHER" id="PTHR36183">
    <property type="entry name" value="BETA-GLUCURONIDASE"/>
    <property type="match status" value="1"/>
</dbReference>
<dbReference type="STRING" id="2316362.A0A4Q2DH93"/>
<name>A0A4Q2DH93_9AGAR</name>
<feature type="chain" id="PRO_5020421636" description="Beta-glucuronidase C-terminal domain-containing protein" evidence="1">
    <location>
        <begin position="23"/>
        <end position="557"/>
    </location>
</feature>
<dbReference type="InterPro" id="IPR013780">
    <property type="entry name" value="Glyco_hydro_b"/>
</dbReference>
<evidence type="ECO:0000256" key="1">
    <source>
        <dbReference type="SAM" id="SignalP"/>
    </source>
</evidence>
<comment type="caution">
    <text evidence="3">The sequence shown here is derived from an EMBL/GenBank/DDBJ whole genome shotgun (WGS) entry which is preliminary data.</text>
</comment>
<dbReference type="PANTHER" id="PTHR36183:SF2">
    <property type="entry name" value="BETA-GLUCURONIDASE C-TERMINAL DOMAIN-CONTAINING PROTEIN"/>
    <property type="match status" value="1"/>
</dbReference>
<dbReference type="AlphaFoldDB" id="A0A4Q2DH93"/>
<dbReference type="Pfam" id="PF16862">
    <property type="entry name" value="Glyco_hydro_79C"/>
    <property type="match status" value="1"/>
</dbReference>
<dbReference type="Proteomes" id="UP000290288">
    <property type="component" value="Unassembled WGS sequence"/>
</dbReference>
<dbReference type="EMBL" id="SDEE01000305">
    <property type="protein sequence ID" value="RXW17905.1"/>
    <property type="molecule type" value="Genomic_DNA"/>
</dbReference>